<dbReference type="EMBL" id="MN739575">
    <property type="protein sequence ID" value="QHT13589.1"/>
    <property type="molecule type" value="Genomic_DNA"/>
</dbReference>
<dbReference type="AlphaFoldDB" id="A0A6C0DCC1"/>
<protein>
    <submittedName>
        <fullName evidence="1">Uncharacterized protein</fullName>
    </submittedName>
</protein>
<evidence type="ECO:0000313" key="1">
    <source>
        <dbReference type="EMBL" id="QHT13589.1"/>
    </source>
</evidence>
<reference evidence="1" key="1">
    <citation type="journal article" date="2020" name="Nature">
        <title>Giant virus diversity and host interactions through global metagenomics.</title>
        <authorList>
            <person name="Schulz F."/>
            <person name="Roux S."/>
            <person name="Paez-Espino D."/>
            <person name="Jungbluth S."/>
            <person name="Walsh D.A."/>
            <person name="Denef V.J."/>
            <person name="McMahon K.D."/>
            <person name="Konstantinidis K.T."/>
            <person name="Eloe-Fadrosh E.A."/>
            <person name="Kyrpides N.C."/>
            <person name="Woyke T."/>
        </authorList>
    </citation>
    <scope>NUCLEOTIDE SEQUENCE</scope>
    <source>
        <strain evidence="1">GVMAG-M-3300023174-132</strain>
    </source>
</reference>
<name>A0A6C0DCC1_9ZZZZ</name>
<accession>A0A6C0DCC1</accession>
<organism evidence="1">
    <name type="scientific">viral metagenome</name>
    <dbReference type="NCBI Taxonomy" id="1070528"/>
    <lineage>
        <taxon>unclassified sequences</taxon>
        <taxon>metagenomes</taxon>
        <taxon>organismal metagenomes</taxon>
    </lineage>
</organism>
<proteinExistence type="predicted"/>
<sequence length="102" mass="11578">MNPEIVVFEPGDFSFIKSVAEKAIYCDMYKAVEKLGIWEELKNEPFSGGFLFGTTDIPNRIMANLENPDAHSGASLALCIRDMQYIAIHGWPMWVLMYDLSQ</sequence>